<dbReference type="Proteomes" id="UP000218968">
    <property type="component" value="Chromosome"/>
</dbReference>
<evidence type="ECO:0000313" key="3">
    <source>
        <dbReference type="Proteomes" id="UP000218968"/>
    </source>
</evidence>
<sequence>MKRLALALVAMLGAAAHAQAGDGLSGTYRPAGDGNDAFPADAELVVRAEGRGWLAMFRGEGLALLPLDRLEQAGLFPDVDPQARLQCAYSRAFLLCRVSPGTEFPQQNFRSTTGYFTALSDERIFEMRRID</sequence>
<dbReference type="KEGG" id="lum:CNR27_06900"/>
<name>A0A290XDI5_9GAMM</name>
<proteinExistence type="predicted"/>
<feature type="chain" id="PRO_5013307660" evidence="1">
    <location>
        <begin position="21"/>
        <end position="131"/>
    </location>
</feature>
<dbReference type="EMBL" id="CP023406">
    <property type="protein sequence ID" value="ATD67202.1"/>
    <property type="molecule type" value="Genomic_DNA"/>
</dbReference>
<dbReference type="AlphaFoldDB" id="A0A290XDI5"/>
<evidence type="ECO:0000256" key="1">
    <source>
        <dbReference type="SAM" id="SignalP"/>
    </source>
</evidence>
<organism evidence="2 3">
    <name type="scientific">Luteimonas chenhongjianii</name>
    <dbReference type="NCBI Taxonomy" id="2006110"/>
    <lineage>
        <taxon>Bacteria</taxon>
        <taxon>Pseudomonadati</taxon>
        <taxon>Pseudomonadota</taxon>
        <taxon>Gammaproteobacteria</taxon>
        <taxon>Lysobacterales</taxon>
        <taxon>Lysobacteraceae</taxon>
        <taxon>Luteimonas</taxon>
    </lineage>
</organism>
<evidence type="ECO:0000313" key="2">
    <source>
        <dbReference type="EMBL" id="ATD67202.1"/>
    </source>
</evidence>
<accession>A0A290XDI5</accession>
<feature type="signal peptide" evidence="1">
    <location>
        <begin position="1"/>
        <end position="20"/>
    </location>
</feature>
<keyword evidence="1" id="KW-0732">Signal</keyword>
<gene>
    <name evidence="2" type="ORF">CNR27_06900</name>
</gene>
<dbReference type="RefSeq" id="WP_096297524.1">
    <property type="nucleotide sequence ID" value="NZ_CP023406.1"/>
</dbReference>
<dbReference type="OrthoDB" id="5975461at2"/>
<reference evidence="3" key="1">
    <citation type="submission" date="2017-09" db="EMBL/GenBank/DDBJ databases">
        <title>Luteimonas liuhanmingii sp.nov., isolated from the intestinal contents of Tibetan Plateau Pika in Yushu, Qinghai Province, China.</title>
        <authorList>
            <person name="Gui Z."/>
        </authorList>
    </citation>
    <scope>NUCLEOTIDE SEQUENCE [LARGE SCALE GENOMIC DNA]</scope>
    <source>
        <strain evidence="3">100111</strain>
    </source>
</reference>
<protein>
    <submittedName>
        <fullName evidence="2">Uncharacterized protein</fullName>
    </submittedName>
</protein>
<keyword evidence="3" id="KW-1185">Reference proteome</keyword>